<gene>
    <name evidence="1" type="ORF">NCTC11179_00154</name>
</gene>
<sequence>MKVTEKGHTKVIQIGSDTITGLVQKITDQYKALFQTFNLVLDLSGSQETITEETLETMEELAIEHMENANKSFVIVLSEVNFNDFDGDLIVVPTKQEAFDLIEMDEIQRDLEL</sequence>
<organism evidence="1 2">
    <name type="scientific">Myroides odoratus</name>
    <name type="common">Flavobacterium odoratum</name>
    <dbReference type="NCBI Taxonomy" id="256"/>
    <lineage>
        <taxon>Bacteria</taxon>
        <taxon>Pseudomonadati</taxon>
        <taxon>Bacteroidota</taxon>
        <taxon>Flavobacteriia</taxon>
        <taxon>Flavobacteriales</taxon>
        <taxon>Flavobacteriaceae</taxon>
        <taxon>Myroides</taxon>
    </lineage>
</organism>
<evidence type="ECO:0000313" key="2">
    <source>
        <dbReference type="Proteomes" id="UP000255024"/>
    </source>
</evidence>
<dbReference type="Proteomes" id="UP000255024">
    <property type="component" value="Unassembled WGS sequence"/>
</dbReference>
<accession>A0A378RHZ8</accession>
<dbReference type="RefSeq" id="WP_115089743.1">
    <property type="nucleotide sequence ID" value="NZ_CP068107.1"/>
</dbReference>
<name>A0A378RHZ8_MYROD</name>
<evidence type="ECO:0000313" key="1">
    <source>
        <dbReference type="EMBL" id="STZ26632.1"/>
    </source>
</evidence>
<keyword evidence="2" id="KW-1185">Reference proteome</keyword>
<protein>
    <submittedName>
        <fullName evidence="1">Uncharacterized protein</fullName>
    </submittedName>
</protein>
<dbReference type="AlphaFoldDB" id="A0A378RHZ8"/>
<proteinExistence type="predicted"/>
<reference evidence="1 2" key="1">
    <citation type="submission" date="2018-06" db="EMBL/GenBank/DDBJ databases">
        <authorList>
            <consortium name="Pathogen Informatics"/>
            <person name="Doyle S."/>
        </authorList>
    </citation>
    <scope>NUCLEOTIDE SEQUENCE [LARGE SCALE GENOMIC DNA]</scope>
    <source>
        <strain evidence="1 2">NCTC11179</strain>
    </source>
</reference>
<dbReference type="EMBL" id="UGQL01000001">
    <property type="protein sequence ID" value="STZ26632.1"/>
    <property type="molecule type" value="Genomic_DNA"/>
</dbReference>